<accession>A0A0B9AE22</accession>
<dbReference type="RefSeq" id="WP_039206897.1">
    <property type="nucleotide sequence ID" value="NZ_JBCLTJ010000003.1"/>
</dbReference>
<protein>
    <submittedName>
        <fullName evidence="1">Uncharacterized protein</fullName>
    </submittedName>
</protein>
<reference evidence="1 2" key="1">
    <citation type="submission" date="2014-11" db="EMBL/GenBank/DDBJ databases">
        <title>Draft Genome Sequence of Brevibacterium linens AE038-8.</title>
        <authorList>
            <person name="Maizel D."/>
            <person name="Utturkar S.M."/>
            <person name="Brown S.D."/>
            <person name="Ferrero M."/>
            <person name="Rosen B.P."/>
        </authorList>
    </citation>
    <scope>NUCLEOTIDE SEQUENCE [LARGE SCALE GENOMIC DNA]</scope>
    <source>
        <strain evidence="1 2">AE038-8</strain>
    </source>
</reference>
<dbReference type="AlphaFoldDB" id="A0A0B9AE22"/>
<dbReference type="OrthoDB" id="2370461at2"/>
<gene>
    <name evidence="1" type="ORF">AE0388_0559</name>
</gene>
<organism evidence="1 2">
    <name type="scientific">Brevibacterium linens</name>
    <dbReference type="NCBI Taxonomy" id="1703"/>
    <lineage>
        <taxon>Bacteria</taxon>
        <taxon>Bacillati</taxon>
        <taxon>Actinomycetota</taxon>
        <taxon>Actinomycetes</taxon>
        <taxon>Micrococcales</taxon>
        <taxon>Brevibacteriaceae</taxon>
        <taxon>Brevibacterium</taxon>
    </lineage>
</organism>
<comment type="caution">
    <text evidence="1">The sequence shown here is derived from an EMBL/GenBank/DDBJ whole genome shotgun (WGS) entry which is preliminary data.</text>
</comment>
<dbReference type="Proteomes" id="UP000031488">
    <property type="component" value="Unassembled WGS sequence"/>
</dbReference>
<sequence length="378" mass="41728">MTSPIQLARTYARSYEASSRKGKGTILDSLTEATGWTRDHARHQLRSQSHQIRAGVSLDAVVDRRRIKPKKFSSSAQRALELVWKSSGRPCGKYLEAGMSDCLDSLERHGHLREGRHGYSSSVRKELLGISAATIDRYLRDAKTGDRDDSWLTGTGAGMRASFPRQRMRSLLEPEPGYFLVELLTIKTPTGEDCVTVTFTDVEIGWVQTKTFAPGTQVVDMLAQMVRGVPFVVTGILLPPAVPDSTITTWAEASLIEIHCTSDLRQGPRVPDRTFSGLDLPLGTPHATDAAIIRVNGLWSALADRLNHFMPVKNPVGWRLTPSGVRRREYDQPRTPVSRLLASGILCPEQTRELCEKSQGLDIAGLTARIAELKSTLS</sequence>
<dbReference type="PATRIC" id="fig|1703.6.peg.443"/>
<evidence type="ECO:0000313" key="2">
    <source>
        <dbReference type="Proteomes" id="UP000031488"/>
    </source>
</evidence>
<proteinExistence type="predicted"/>
<dbReference type="EMBL" id="JTJZ01000013">
    <property type="protein sequence ID" value="KHS53804.1"/>
    <property type="molecule type" value="Genomic_DNA"/>
</dbReference>
<name>A0A0B9AE22_BRELN</name>
<evidence type="ECO:0000313" key="1">
    <source>
        <dbReference type="EMBL" id="KHS53804.1"/>
    </source>
</evidence>
<keyword evidence="2" id="KW-1185">Reference proteome</keyword>